<dbReference type="SUPFAM" id="SSF116734">
    <property type="entry name" value="DNA methylase specificity domain"/>
    <property type="match status" value="2"/>
</dbReference>
<dbReference type="PANTHER" id="PTHR30408">
    <property type="entry name" value="TYPE-1 RESTRICTION ENZYME ECOKI SPECIFICITY PROTEIN"/>
    <property type="match status" value="1"/>
</dbReference>
<keyword evidence="5" id="KW-0378">Hydrolase</keyword>
<dbReference type="CDD" id="cd17273">
    <property type="entry name" value="RMtype1_S_EcoJA69PI-TRD1-CR1_like"/>
    <property type="match status" value="1"/>
</dbReference>
<dbReference type="Proteomes" id="UP000641137">
    <property type="component" value="Unassembled WGS sequence"/>
</dbReference>
<organism evidence="5 6">
    <name type="scientific">Limoniibacter endophyticus</name>
    <dbReference type="NCBI Taxonomy" id="1565040"/>
    <lineage>
        <taxon>Bacteria</taxon>
        <taxon>Pseudomonadati</taxon>
        <taxon>Pseudomonadota</taxon>
        <taxon>Alphaproteobacteria</taxon>
        <taxon>Hyphomicrobiales</taxon>
        <taxon>Bartonellaceae</taxon>
        <taxon>Limoniibacter</taxon>
    </lineage>
</organism>
<evidence type="ECO:0000256" key="1">
    <source>
        <dbReference type="ARBA" id="ARBA00010923"/>
    </source>
</evidence>
<sequence>MNWPTVPITKVARVVGGATPKTDNPNFWDGCIDWATPKDLSNLGQKFISSTPRKITDAGLRGCAAEVLPAGSVLFSSRAPIGHIAINTVPMATNQGFKSFVPGPELDASFLYWWLDTNRERLQAMGTGATFKEVSKAVVERIEIPLPPLDEQRRIAAILDQADVLRRLRARAVDKLNTLGQAIFHEMFEEALQGDFFEFGQAVEEFRYGTSNKSGEAGLPTLRIPNVIGGGIDTAEIKTVEVTGAELVRLRLRDGDVLFVRTNGNPDYVGRCAAFSFAAVADYDADADWIFASYLIRARLSDRINPAFAKTFFASHVGRSAVRERCKTSAGQYNINTEGLASLPFPDVPRPDQDKFAEVLAAIEQNSAPMKRSAAKMNEKFASLQHRAFMGEL</sequence>
<gene>
    <name evidence="5" type="ORF">GCM10010136_06970</name>
</gene>
<protein>
    <submittedName>
        <fullName evidence="5">Restriction endonuclease subunit S</fullName>
    </submittedName>
</protein>
<evidence type="ECO:0000313" key="6">
    <source>
        <dbReference type="Proteomes" id="UP000641137"/>
    </source>
</evidence>
<dbReference type="Pfam" id="PF01420">
    <property type="entry name" value="Methylase_S"/>
    <property type="match status" value="1"/>
</dbReference>
<dbReference type="Gene3D" id="3.90.220.20">
    <property type="entry name" value="DNA methylase specificity domains"/>
    <property type="match status" value="2"/>
</dbReference>
<evidence type="ECO:0000313" key="5">
    <source>
        <dbReference type="EMBL" id="GHC64780.1"/>
    </source>
</evidence>
<dbReference type="GO" id="GO:0009307">
    <property type="term" value="P:DNA restriction-modification system"/>
    <property type="evidence" value="ECO:0007669"/>
    <property type="project" value="UniProtKB-KW"/>
</dbReference>
<dbReference type="InterPro" id="IPR044946">
    <property type="entry name" value="Restrct_endonuc_typeI_TRD_sf"/>
</dbReference>
<dbReference type="AlphaFoldDB" id="A0A8J3DMT9"/>
<reference evidence="5" key="1">
    <citation type="journal article" date="2014" name="Int. J. Syst. Evol. Microbiol.">
        <title>Complete genome sequence of Corynebacterium casei LMG S-19264T (=DSM 44701T), isolated from a smear-ripened cheese.</title>
        <authorList>
            <consortium name="US DOE Joint Genome Institute (JGI-PGF)"/>
            <person name="Walter F."/>
            <person name="Albersmeier A."/>
            <person name="Kalinowski J."/>
            <person name="Ruckert C."/>
        </authorList>
    </citation>
    <scope>NUCLEOTIDE SEQUENCE</scope>
    <source>
        <strain evidence="5">KCTC 42097</strain>
    </source>
</reference>
<comment type="caution">
    <text evidence="5">The sequence shown here is derived from an EMBL/GenBank/DDBJ whole genome shotgun (WGS) entry which is preliminary data.</text>
</comment>
<keyword evidence="3" id="KW-0238">DNA-binding</keyword>
<evidence type="ECO:0000256" key="3">
    <source>
        <dbReference type="ARBA" id="ARBA00023125"/>
    </source>
</evidence>
<reference evidence="5" key="2">
    <citation type="submission" date="2020-09" db="EMBL/GenBank/DDBJ databases">
        <authorList>
            <person name="Sun Q."/>
            <person name="Kim S."/>
        </authorList>
    </citation>
    <scope>NUCLEOTIDE SEQUENCE</scope>
    <source>
        <strain evidence="5">KCTC 42097</strain>
    </source>
</reference>
<proteinExistence type="inferred from homology"/>
<dbReference type="EMBL" id="BMZO01000002">
    <property type="protein sequence ID" value="GHC64780.1"/>
    <property type="molecule type" value="Genomic_DNA"/>
</dbReference>
<dbReference type="InterPro" id="IPR052021">
    <property type="entry name" value="Type-I_RS_S_subunit"/>
</dbReference>
<dbReference type="InterPro" id="IPR000055">
    <property type="entry name" value="Restrct_endonuc_typeI_TRD"/>
</dbReference>
<keyword evidence="5" id="KW-0255">Endonuclease</keyword>
<keyword evidence="2" id="KW-0680">Restriction system</keyword>
<dbReference type="RefSeq" id="WP_189487963.1">
    <property type="nucleotide sequence ID" value="NZ_BMZO01000002.1"/>
</dbReference>
<name>A0A8J3DMT9_9HYPH</name>
<accession>A0A8J3DMT9</accession>
<dbReference type="GO" id="GO:0004519">
    <property type="term" value="F:endonuclease activity"/>
    <property type="evidence" value="ECO:0007669"/>
    <property type="project" value="UniProtKB-KW"/>
</dbReference>
<dbReference type="CDD" id="cd17517">
    <property type="entry name" value="RMtype1_S_EcoKI_StySPI-TRD2-CR2_like"/>
    <property type="match status" value="1"/>
</dbReference>
<keyword evidence="5" id="KW-0540">Nuclease</keyword>
<dbReference type="PANTHER" id="PTHR30408:SF12">
    <property type="entry name" value="TYPE I RESTRICTION ENZYME MJAVIII SPECIFICITY SUBUNIT"/>
    <property type="match status" value="1"/>
</dbReference>
<comment type="similarity">
    <text evidence="1">Belongs to the type-I restriction system S methylase family.</text>
</comment>
<feature type="domain" description="Type I restriction modification DNA specificity" evidence="4">
    <location>
        <begin position="2"/>
        <end position="163"/>
    </location>
</feature>
<dbReference type="GO" id="GO:0003677">
    <property type="term" value="F:DNA binding"/>
    <property type="evidence" value="ECO:0007669"/>
    <property type="project" value="UniProtKB-KW"/>
</dbReference>
<keyword evidence="6" id="KW-1185">Reference proteome</keyword>
<evidence type="ECO:0000259" key="4">
    <source>
        <dbReference type="Pfam" id="PF01420"/>
    </source>
</evidence>
<evidence type="ECO:0000256" key="2">
    <source>
        <dbReference type="ARBA" id="ARBA00022747"/>
    </source>
</evidence>